<evidence type="ECO:0000313" key="4">
    <source>
        <dbReference type="RefSeq" id="XP_015177403.1"/>
    </source>
</evidence>
<proteinExistence type="predicted"/>
<evidence type="ECO:0000256" key="1">
    <source>
        <dbReference type="SAM" id="MobiDB-lite"/>
    </source>
</evidence>
<evidence type="ECO:0000313" key="3">
    <source>
        <dbReference type="Proteomes" id="UP000694924"/>
    </source>
</evidence>
<reference evidence="4" key="1">
    <citation type="submission" date="2025-08" db="UniProtKB">
        <authorList>
            <consortium name="RefSeq"/>
        </authorList>
    </citation>
    <scope>IDENTIFICATION</scope>
    <source>
        <tissue evidence="4">Whole body</tissue>
    </source>
</reference>
<name>A0ABM1IB16_POLDO</name>
<keyword evidence="3" id="KW-1185">Reference proteome</keyword>
<feature type="compositionally biased region" description="Basic and acidic residues" evidence="1">
    <location>
        <begin position="122"/>
        <end position="131"/>
    </location>
</feature>
<protein>
    <submittedName>
        <fullName evidence="4">Uncharacterized protein LOC107066889</fullName>
    </submittedName>
</protein>
<dbReference type="RefSeq" id="XP_015177403.1">
    <property type="nucleotide sequence ID" value="XM_015321917.1"/>
</dbReference>
<dbReference type="InterPro" id="IPR015216">
    <property type="entry name" value="SANTA"/>
</dbReference>
<dbReference type="GeneID" id="107066889"/>
<accession>A0ABM1IB16</accession>
<organism evidence="3 4">
    <name type="scientific">Polistes dominula</name>
    <name type="common">European paper wasp</name>
    <name type="synonym">Vespa dominula</name>
    <dbReference type="NCBI Taxonomy" id="743375"/>
    <lineage>
        <taxon>Eukaryota</taxon>
        <taxon>Metazoa</taxon>
        <taxon>Ecdysozoa</taxon>
        <taxon>Arthropoda</taxon>
        <taxon>Hexapoda</taxon>
        <taxon>Insecta</taxon>
        <taxon>Pterygota</taxon>
        <taxon>Neoptera</taxon>
        <taxon>Endopterygota</taxon>
        <taxon>Hymenoptera</taxon>
        <taxon>Apocrita</taxon>
        <taxon>Aculeata</taxon>
        <taxon>Vespoidea</taxon>
        <taxon>Vespidae</taxon>
        <taxon>Polistinae</taxon>
        <taxon>Polistini</taxon>
        <taxon>Polistes</taxon>
    </lineage>
</organism>
<feature type="domain" description="SANTA" evidence="2">
    <location>
        <begin position="203"/>
        <end position="282"/>
    </location>
</feature>
<feature type="region of interest" description="Disordered" evidence="1">
    <location>
        <begin position="117"/>
        <end position="139"/>
    </location>
</feature>
<dbReference type="Pfam" id="PF09133">
    <property type="entry name" value="SANTA"/>
    <property type="match status" value="1"/>
</dbReference>
<evidence type="ECO:0000259" key="2">
    <source>
        <dbReference type="Pfam" id="PF09133"/>
    </source>
</evidence>
<sequence length="725" mass="84701">MADEEMYFAKFKSDERSRRLERSMKLSMLKRSVDSIHSEQFNNNTNSQNWSFSMFSKLLRIEDKCTPFNNNQQKIITENNKQSIITPENNKQSIITPENNKQIITEKKRKYKSYVSKTVSSNDKKSPEQHDSFNNNTNKVTTTKMNKYISYEPISAVPSIKESPQRNNCFDKNDATPLNATYKYLGQSERNSINNPAEKSFIRFYNWKIQLNQDCKLVIKGQLESGEITCSKPILKRLTARSIQSICLIVYHLEGNIVDNENELPKYVRCKFYNGFPDDWKNVHSLWQLFILNNHQSSFCWPTDSDDDLNSKVMICEEKKNEDKSPKSSNKMCISETDHSKKIKIDNTFTLETSVPSLTNIQLPKLTTKVHNGNISNKENRQEEHNSVANITQCLNIRNQLALTDIIKEDKVNIIANNLIHKNCPKEYIVKIIQMFNCLEDVFTYKIESNDVSKEPTTDDDSAFYSNYLHSKIILRRPYVSEYQEISPIKKSVDHDNNKIINGIMNPIPNKILQEQSRNSFQRTNIKEDKEDFESEVYGTPKIVFEKVLKNKKASLERDKEKKIQLIMHSTPKDYIKSSKNMKINDRSARHSNFNDIHIEDDTKFSVLDDRIKKINRAIKCNALEQQKNIKQSKAISGSQELVTYEKNHGKVYDDRDINIIEDETSQVDNMNRIRTHHKRKKSNIDDKYDKNISNTNVQYKITKHSTKKQRIINTFNGRDRYSCI</sequence>
<gene>
    <name evidence="4" type="primary">LOC107066889</name>
</gene>
<dbReference type="Proteomes" id="UP000694924">
    <property type="component" value="Unplaced"/>
</dbReference>